<protein>
    <recommendedName>
        <fullName evidence="6">SDR-like Ig domain-containing protein</fullName>
    </recommendedName>
</protein>
<evidence type="ECO:0000256" key="1">
    <source>
        <dbReference type="ARBA" id="ARBA00004168"/>
    </source>
</evidence>
<sequence length="155" mass="16812">MRNKLFSVLLGLLTVLVTVIVLGRIGQADDVPTAGLTGNEARVTDRYGNVITDTSQLSKWEDFTVEYDWAIRNGQPIAAGDTELPNGTVAPVDLGFPLKDDNGRVAGHFKIKAGETAGLITFNDALSQMGTNRASTLQFYVKGTADSDVYFDWKL</sequence>
<dbReference type="GO" id="GO:0007155">
    <property type="term" value="P:cell adhesion"/>
    <property type="evidence" value="ECO:0007669"/>
    <property type="project" value="InterPro"/>
</dbReference>
<keyword evidence="4" id="KW-0732">Signal</keyword>
<gene>
    <name evidence="7" type="ORF">LPJSA22_01396</name>
</gene>
<proteinExistence type="predicted"/>
<dbReference type="Proteomes" id="UP000094892">
    <property type="component" value="Unassembled WGS sequence"/>
</dbReference>
<dbReference type="AlphaFoldDB" id="A0A151G3M4"/>
<keyword evidence="3" id="KW-0964">Secreted</keyword>
<dbReference type="SUPFAM" id="SSF49401">
    <property type="entry name" value="Bacterial adhesins"/>
    <property type="match status" value="1"/>
</dbReference>
<dbReference type="Pfam" id="PF17961">
    <property type="entry name" value="Big_8"/>
    <property type="match status" value="1"/>
</dbReference>
<dbReference type="InterPro" id="IPR008966">
    <property type="entry name" value="Adhesion_dom_sf"/>
</dbReference>
<comment type="caution">
    <text evidence="7">The sequence shown here is derived from an EMBL/GenBank/DDBJ whole genome shotgun (WGS) entry which is preliminary data.</text>
</comment>
<reference evidence="7 8" key="1">
    <citation type="submission" date="2016-08" db="EMBL/GenBank/DDBJ databases">
        <title>Genome sequencing of Lactobacillus plantarum JSA22, isolated from fermented soybean paste.</title>
        <authorList>
            <person name="Choi H.S."/>
        </authorList>
    </citation>
    <scope>NUCLEOTIDE SEQUENCE [LARGE SCALE GENOMIC DNA]</scope>
    <source>
        <strain evidence="7 8">JSA22</strain>
    </source>
</reference>
<evidence type="ECO:0000256" key="4">
    <source>
        <dbReference type="ARBA" id="ARBA00022729"/>
    </source>
</evidence>
<keyword evidence="5" id="KW-0572">Peptidoglycan-anchor</keyword>
<evidence type="ECO:0000313" key="8">
    <source>
        <dbReference type="Proteomes" id="UP000094892"/>
    </source>
</evidence>
<keyword evidence="2" id="KW-0134">Cell wall</keyword>
<feature type="domain" description="SDR-like Ig" evidence="6">
    <location>
        <begin position="58"/>
        <end position="142"/>
    </location>
</feature>
<dbReference type="InterPro" id="IPR011252">
    <property type="entry name" value="Fibrogen-bd_dom1"/>
</dbReference>
<dbReference type="EMBL" id="MCOL01000001">
    <property type="protein sequence ID" value="ODO61418.1"/>
    <property type="molecule type" value="Genomic_DNA"/>
</dbReference>
<evidence type="ECO:0000259" key="6">
    <source>
        <dbReference type="Pfam" id="PF17961"/>
    </source>
</evidence>
<dbReference type="Gene3D" id="2.60.40.1280">
    <property type="match status" value="1"/>
</dbReference>
<evidence type="ECO:0000256" key="2">
    <source>
        <dbReference type="ARBA" id="ARBA00022512"/>
    </source>
</evidence>
<dbReference type="RefSeq" id="WP_052098033.1">
    <property type="nucleotide sequence ID" value="NZ_AP028145.1"/>
</dbReference>
<evidence type="ECO:0000313" key="7">
    <source>
        <dbReference type="EMBL" id="ODO61418.1"/>
    </source>
</evidence>
<dbReference type="PATRIC" id="fig|1590.152.peg.1198"/>
<accession>A0A151G3M4</accession>
<organism evidence="7 8">
    <name type="scientific">Lactiplantibacillus plantarum</name>
    <name type="common">Lactobacillus plantarum</name>
    <dbReference type="NCBI Taxonomy" id="1590"/>
    <lineage>
        <taxon>Bacteria</taxon>
        <taxon>Bacillati</taxon>
        <taxon>Bacillota</taxon>
        <taxon>Bacilli</taxon>
        <taxon>Lactobacillales</taxon>
        <taxon>Lactobacillaceae</taxon>
        <taxon>Lactiplantibacillus</taxon>
    </lineage>
</organism>
<comment type="subcellular location">
    <subcellularLocation>
        <location evidence="1">Secreted</location>
        <location evidence="1">Cell wall</location>
        <topology evidence="1">Peptidoglycan-anchor</topology>
    </subcellularLocation>
</comment>
<evidence type="ECO:0000256" key="3">
    <source>
        <dbReference type="ARBA" id="ARBA00022525"/>
    </source>
</evidence>
<dbReference type="GeneID" id="77217859"/>
<evidence type="ECO:0000256" key="5">
    <source>
        <dbReference type="ARBA" id="ARBA00023088"/>
    </source>
</evidence>
<dbReference type="InterPro" id="IPR041171">
    <property type="entry name" value="SDR_Ig"/>
</dbReference>
<name>A0A151G3M4_LACPN</name>